<accession>S7QGT3</accession>
<name>S7QGT3_GLOTA</name>
<feature type="domain" description="Enoyl reductase (ER)" evidence="2">
    <location>
        <begin position="31"/>
        <end position="359"/>
    </location>
</feature>
<organism evidence="3 4">
    <name type="scientific">Gloeophyllum trabeum (strain ATCC 11539 / FP-39264 / Madison 617)</name>
    <name type="common">Brown rot fungus</name>
    <dbReference type="NCBI Taxonomy" id="670483"/>
    <lineage>
        <taxon>Eukaryota</taxon>
        <taxon>Fungi</taxon>
        <taxon>Dikarya</taxon>
        <taxon>Basidiomycota</taxon>
        <taxon>Agaricomycotina</taxon>
        <taxon>Agaricomycetes</taxon>
        <taxon>Gloeophyllales</taxon>
        <taxon>Gloeophyllaceae</taxon>
        <taxon>Gloeophyllum</taxon>
    </lineage>
</organism>
<evidence type="ECO:0000259" key="2">
    <source>
        <dbReference type="SMART" id="SM00829"/>
    </source>
</evidence>
<gene>
    <name evidence="3" type="ORF">GLOTRDRAFT_72851</name>
</gene>
<dbReference type="HOGENOM" id="CLU_026673_3_3_1"/>
<evidence type="ECO:0000256" key="1">
    <source>
        <dbReference type="SAM" id="MobiDB-lite"/>
    </source>
</evidence>
<dbReference type="GO" id="GO:0016491">
    <property type="term" value="F:oxidoreductase activity"/>
    <property type="evidence" value="ECO:0007669"/>
    <property type="project" value="InterPro"/>
</dbReference>
<dbReference type="SUPFAM" id="SSF50129">
    <property type="entry name" value="GroES-like"/>
    <property type="match status" value="1"/>
</dbReference>
<dbReference type="PANTHER" id="PTHR11695:SF294">
    <property type="entry name" value="RETICULON-4-INTERACTING PROTEIN 1, MITOCHONDRIAL"/>
    <property type="match status" value="1"/>
</dbReference>
<proteinExistence type="predicted"/>
<dbReference type="PANTHER" id="PTHR11695">
    <property type="entry name" value="ALCOHOL DEHYDROGENASE RELATED"/>
    <property type="match status" value="1"/>
</dbReference>
<sequence length="369" mass="39840">MSGIDTGRPQDRGVSEIPSKQRAWHVVKRGKPSEALVLASDVPVPSKLAEGEVLVKVRAAALNPVGFKIMQLAPGFIARKPYVPEHDLAGVVVESNDPAFSNGDNVYGIIHVQLNLKTRLGALSQYTRVPACNLVLKPENLSAVDVAGIPLAALTAYQALFDIAHLESEQCLLVNGGSSAVGAFAIQMAKAKGCKVTATASAKNEEFVRGLGADEFLDYTKAPLESQLSENPPSPKFHVIFDAVGLLEPSLYTKSPAYTTADGIYVSTGPQPKALNAREMKTTAKMMWEVFLRPRWLGGTKRKWRVVSMNPKKQDLDAIAQMVSEGKVRPLIDSVFSFQDALKAYEKLKTGRAKGKVVVEVDDSVDVNG</sequence>
<dbReference type="GeneID" id="19308303"/>
<dbReference type="GO" id="GO:0005739">
    <property type="term" value="C:mitochondrion"/>
    <property type="evidence" value="ECO:0007669"/>
    <property type="project" value="TreeGrafter"/>
</dbReference>
<dbReference type="Gene3D" id="3.40.50.720">
    <property type="entry name" value="NAD(P)-binding Rossmann-like Domain"/>
    <property type="match status" value="1"/>
</dbReference>
<dbReference type="KEGG" id="gtr:GLOTRDRAFT_72851"/>
<dbReference type="EMBL" id="KB469298">
    <property type="protein sequence ID" value="EPQ58438.1"/>
    <property type="molecule type" value="Genomic_DNA"/>
</dbReference>
<dbReference type="OMA" id="SGGCGIF"/>
<evidence type="ECO:0000313" key="3">
    <source>
        <dbReference type="EMBL" id="EPQ58438.1"/>
    </source>
</evidence>
<reference evidence="3 4" key="1">
    <citation type="journal article" date="2012" name="Science">
        <title>The Paleozoic origin of enzymatic lignin decomposition reconstructed from 31 fungal genomes.</title>
        <authorList>
            <person name="Floudas D."/>
            <person name="Binder M."/>
            <person name="Riley R."/>
            <person name="Barry K."/>
            <person name="Blanchette R.A."/>
            <person name="Henrissat B."/>
            <person name="Martinez A.T."/>
            <person name="Otillar R."/>
            <person name="Spatafora J.W."/>
            <person name="Yadav J.S."/>
            <person name="Aerts A."/>
            <person name="Benoit I."/>
            <person name="Boyd A."/>
            <person name="Carlson A."/>
            <person name="Copeland A."/>
            <person name="Coutinho P.M."/>
            <person name="de Vries R.P."/>
            <person name="Ferreira P."/>
            <person name="Findley K."/>
            <person name="Foster B."/>
            <person name="Gaskell J."/>
            <person name="Glotzer D."/>
            <person name="Gorecki P."/>
            <person name="Heitman J."/>
            <person name="Hesse C."/>
            <person name="Hori C."/>
            <person name="Igarashi K."/>
            <person name="Jurgens J.A."/>
            <person name="Kallen N."/>
            <person name="Kersten P."/>
            <person name="Kohler A."/>
            <person name="Kuees U."/>
            <person name="Kumar T.K.A."/>
            <person name="Kuo A."/>
            <person name="LaButti K."/>
            <person name="Larrondo L.F."/>
            <person name="Lindquist E."/>
            <person name="Ling A."/>
            <person name="Lombard V."/>
            <person name="Lucas S."/>
            <person name="Lundell T."/>
            <person name="Martin R."/>
            <person name="McLaughlin D.J."/>
            <person name="Morgenstern I."/>
            <person name="Morin E."/>
            <person name="Murat C."/>
            <person name="Nagy L.G."/>
            <person name="Nolan M."/>
            <person name="Ohm R.A."/>
            <person name="Patyshakuliyeva A."/>
            <person name="Rokas A."/>
            <person name="Ruiz-Duenas F.J."/>
            <person name="Sabat G."/>
            <person name="Salamov A."/>
            <person name="Samejima M."/>
            <person name="Schmutz J."/>
            <person name="Slot J.C."/>
            <person name="St John F."/>
            <person name="Stenlid J."/>
            <person name="Sun H."/>
            <person name="Sun S."/>
            <person name="Syed K."/>
            <person name="Tsang A."/>
            <person name="Wiebenga A."/>
            <person name="Young D."/>
            <person name="Pisabarro A."/>
            <person name="Eastwood D.C."/>
            <person name="Martin F."/>
            <person name="Cullen D."/>
            <person name="Grigoriev I.V."/>
            <person name="Hibbett D.S."/>
        </authorList>
    </citation>
    <scope>NUCLEOTIDE SEQUENCE [LARGE SCALE GENOMIC DNA]</scope>
    <source>
        <strain evidence="3 4">ATCC 11539</strain>
    </source>
</reference>
<dbReference type="Gene3D" id="3.90.180.10">
    <property type="entry name" value="Medium-chain alcohol dehydrogenases, catalytic domain"/>
    <property type="match status" value="1"/>
</dbReference>
<protein>
    <submittedName>
        <fullName evidence="3">NAD P-binding protein</fullName>
    </submittedName>
</protein>
<dbReference type="InterPro" id="IPR011032">
    <property type="entry name" value="GroES-like_sf"/>
</dbReference>
<dbReference type="RefSeq" id="XP_007863616.1">
    <property type="nucleotide sequence ID" value="XM_007865425.1"/>
</dbReference>
<dbReference type="SMART" id="SM00829">
    <property type="entry name" value="PKS_ER"/>
    <property type="match status" value="1"/>
</dbReference>
<dbReference type="Pfam" id="PF13602">
    <property type="entry name" value="ADH_zinc_N_2"/>
    <property type="match status" value="1"/>
</dbReference>
<dbReference type="Pfam" id="PF08240">
    <property type="entry name" value="ADH_N"/>
    <property type="match status" value="1"/>
</dbReference>
<dbReference type="eggNOG" id="KOG1198">
    <property type="taxonomic scope" value="Eukaryota"/>
</dbReference>
<dbReference type="OrthoDB" id="3509362at2759"/>
<feature type="region of interest" description="Disordered" evidence="1">
    <location>
        <begin position="1"/>
        <end position="20"/>
    </location>
</feature>
<dbReference type="InterPro" id="IPR036291">
    <property type="entry name" value="NAD(P)-bd_dom_sf"/>
</dbReference>
<keyword evidence="4" id="KW-1185">Reference proteome</keyword>
<dbReference type="SUPFAM" id="SSF51735">
    <property type="entry name" value="NAD(P)-binding Rossmann-fold domains"/>
    <property type="match status" value="1"/>
</dbReference>
<dbReference type="InterPro" id="IPR013154">
    <property type="entry name" value="ADH-like_N"/>
</dbReference>
<dbReference type="AlphaFoldDB" id="S7QGT3"/>
<dbReference type="Proteomes" id="UP000030669">
    <property type="component" value="Unassembled WGS sequence"/>
</dbReference>
<dbReference type="InterPro" id="IPR020843">
    <property type="entry name" value="ER"/>
</dbReference>
<evidence type="ECO:0000313" key="4">
    <source>
        <dbReference type="Proteomes" id="UP000030669"/>
    </source>
</evidence>
<dbReference type="CDD" id="cd08267">
    <property type="entry name" value="MDR1"/>
    <property type="match status" value="1"/>
</dbReference>
<dbReference type="InterPro" id="IPR050700">
    <property type="entry name" value="YIM1/Zinc_Alcohol_DH_Fams"/>
</dbReference>